<dbReference type="Proteomes" id="UP000789366">
    <property type="component" value="Unassembled WGS sequence"/>
</dbReference>
<reference evidence="1" key="1">
    <citation type="submission" date="2021-06" db="EMBL/GenBank/DDBJ databases">
        <authorList>
            <person name="Kallberg Y."/>
            <person name="Tangrot J."/>
            <person name="Rosling A."/>
        </authorList>
    </citation>
    <scope>NUCLEOTIDE SEQUENCE</scope>
    <source>
        <strain evidence="1">28 12/20/2015</strain>
    </source>
</reference>
<evidence type="ECO:0000313" key="2">
    <source>
        <dbReference type="Proteomes" id="UP000789366"/>
    </source>
</evidence>
<name>A0ACA9N918_9GLOM</name>
<protein>
    <submittedName>
        <fullName evidence="1">2510_t:CDS:1</fullName>
    </submittedName>
</protein>
<evidence type="ECO:0000313" key="1">
    <source>
        <dbReference type="EMBL" id="CAG8635567.1"/>
    </source>
</evidence>
<sequence>MSNWIEVAIEKKDITLFKYDSFQNWEVIGRGGFGTVYSAYSEDAEKIVALKCLNYDST</sequence>
<keyword evidence="2" id="KW-1185">Reference proteome</keyword>
<gene>
    <name evidence="1" type="ORF">SPELUC_LOCUS8371</name>
</gene>
<organism evidence="1 2">
    <name type="scientific">Cetraspora pellucida</name>
    <dbReference type="NCBI Taxonomy" id="1433469"/>
    <lineage>
        <taxon>Eukaryota</taxon>
        <taxon>Fungi</taxon>
        <taxon>Fungi incertae sedis</taxon>
        <taxon>Mucoromycota</taxon>
        <taxon>Glomeromycotina</taxon>
        <taxon>Glomeromycetes</taxon>
        <taxon>Diversisporales</taxon>
        <taxon>Gigasporaceae</taxon>
        <taxon>Cetraspora</taxon>
    </lineage>
</organism>
<dbReference type="EMBL" id="CAJVPW010012430">
    <property type="protein sequence ID" value="CAG8635567.1"/>
    <property type="molecule type" value="Genomic_DNA"/>
</dbReference>
<feature type="non-terminal residue" evidence="1">
    <location>
        <position position="58"/>
    </location>
</feature>
<proteinExistence type="predicted"/>
<comment type="caution">
    <text evidence="1">The sequence shown here is derived from an EMBL/GenBank/DDBJ whole genome shotgun (WGS) entry which is preliminary data.</text>
</comment>
<accession>A0ACA9N918</accession>